<dbReference type="InterPro" id="IPR015016">
    <property type="entry name" value="SF3b_su1"/>
</dbReference>
<evidence type="ECO:0000259" key="2">
    <source>
        <dbReference type="Pfam" id="PF08920"/>
    </source>
</evidence>
<sequence>MNAPGFMQEDEHNRYLSDEELDAILPATGYAIVTPSPGNASTVRPCRLTAPPVTEVGFHIHIQESSDVAVVAAAAGLAPELLAAIPRVGNLAFFKTGDAQYCTETLKEEVETELFVGETKERKEHASSAEDQKRHRSCPKDRVAAGHPQRS</sequence>
<keyword evidence="4" id="KW-1185">Reference proteome</keyword>
<proteinExistence type="predicted"/>
<dbReference type="InterPro" id="IPR038737">
    <property type="entry name" value="SF3b_su1-like"/>
</dbReference>
<dbReference type="EMBL" id="JBAHYK010000290">
    <property type="protein sequence ID" value="KAL0575606.1"/>
    <property type="molecule type" value="Genomic_DNA"/>
</dbReference>
<comment type="caution">
    <text evidence="3">The sequence shown here is derived from an EMBL/GenBank/DDBJ whole genome shotgun (WGS) entry which is preliminary data.</text>
</comment>
<dbReference type="Pfam" id="PF08920">
    <property type="entry name" value="SF3b1"/>
    <property type="match status" value="1"/>
</dbReference>
<feature type="region of interest" description="Disordered" evidence="1">
    <location>
        <begin position="113"/>
        <end position="151"/>
    </location>
</feature>
<feature type="compositionally biased region" description="Basic and acidic residues" evidence="1">
    <location>
        <begin position="118"/>
        <end position="144"/>
    </location>
</feature>
<dbReference type="PANTHER" id="PTHR12097">
    <property type="entry name" value="SPLICING FACTOR 3B, SUBUNIT 1-RELATED"/>
    <property type="match status" value="1"/>
</dbReference>
<evidence type="ECO:0000313" key="4">
    <source>
        <dbReference type="Proteomes" id="UP001465976"/>
    </source>
</evidence>
<gene>
    <name evidence="3" type="primary">prp10_2</name>
    <name evidence="3" type="ORF">V5O48_006367</name>
</gene>
<evidence type="ECO:0000256" key="1">
    <source>
        <dbReference type="SAM" id="MobiDB-lite"/>
    </source>
</evidence>
<evidence type="ECO:0000313" key="3">
    <source>
        <dbReference type="EMBL" id="KAL0575606.1"/>
    </source>
</evidence>
<organism evidence="3 4">
    <name type="scientific">Marasmius crinis-equi</name>
    <dbReference type="NCBI Taxonomy" id="585013"/>
    <lineage>
        <taxon>Eukaryota</taxon>
        <taxon>Fungi</taxon>
        <taxon>Dikarya</taxon>
        <taxon>Basidiomycota</taxon>
        <taxon>Agaricomycotina</taxon>
        <taxon>Agaricomycetes</taxon>
        <taxon>Agaricomycetidae</taxon>
        <taxon>Agaricales</taxon>
        <taxon>Marasmiineae</taxon>
        <taxon>Marasmiaceae</taxon>
        <taxon>Marasmius</taxon>
    </lineage>
</organism>
<accession>A0ABR3FJP8</accession>
<reference evidence="3 4" key="1">
    <citation type="submission" date="2024-02" db="EMBL/GenBank/DDBJ databases">
        <title>A draft genome for the cacao thread blight pathogen Marasmius crinis-equi.</title>
        <authorList>
            <person name="Cohen S.P."/>
            <person name="Baruah I.K."/>
            <person name="Amoako-Attah I."/>
            <person name="Bukari Y."/>
            <person name="Meinhardt L.W."/>
            <person name="Bailey B.A."/>
        </authorList>
    </citation>
    <scope>NUCLEOTIDE SEQUENCE [LARGE SCALE GENOMIC DNA]</scope>
    <source>
        <strain evidence="3 4">GH-76</strain>
    </source>
</reference>
<feature type="domain" description="Splicing factor 3B subunit 1" evidence="2">
    <location>
        <begin position="7"/>
        <end position="61"/>
    </location>
</feature>
<protein>
    <submittedName>
        <fullName evidence="3">U2 snRNP component prp10</fullName>
    </submittedName>
</protein>
<name>A0ABR3FJP8_9AGAR</name>
<dbReference type="Proteomes" id="UP001465976">
    <property type="component" value="Unassembled WGS sequence"/>
</dbReference>